<feature type="compositionally biased region" description="Basic and acidic residues" evidence="2">
    <location>
        <begin position="759"/>
        <end position="784"/>
    </location>
</feature>
<dbReference type="EMBL" id="JAUUTY010000006">
    <property type="protein sequence ID" value="KAK1614150.1"/>
    <property type="molecule type" value="Genomic_DNA"/>
</dbReference>
<dbReference type="SUPFAM" id="SSF57756">
    <property type="entry name" value="Retrovirus zinc finger-like domains"/>
    <property type="match status" value="1"/>
</dbReference>
<feature type="compositionally biased region" description="Polar residues" evidence="2">
    <location>
        <begin position="832"/>
        <end position="848"/>
    </location>
</feature>
<evidence type="ECO:0000313" key="4">
    <source>
        <dbReference type="EMBL" id="KAK1614150.1"/>
    </source>
</evidence>
<feature type="region of interest" description="Disordered" evidence="2">
    <location>
        <begin position="733"/>
        <end position="937"/>
    </location>
</feature>
<feature type="region of interest" description="Disordered" evidence="2">
    <location>
        <begin position="1"/>
        <end position="41"/>
    </location>
</feature>
<sequence>MSGPSGEESEAQRLEHEAKQKEEADAAARAQFPPPSPPMTQQSFLQYMQLLEERQRITLEQQNKFFQELLQQNKVERPENQGVTLTDFQNTKPVPFTSAPEPMDAEDWLLDTERKLNTVGCNDEEKIRYATHLLCGPAAAWWENIVAVHPVGRVCTWAEFKKKFRDAQVPKSIMELERREFENLEQRENTIMKYVRDFSALSRYAGDEVNTDEKIKKRFLRGVHPYLRMQLRMLRATEFQELVDAAITMEDDFKQVHEERRKRAKFEPKKYVNTKPNTNLSFKPRFTPVGNRPQQGSGNNYNNIICKNCGFRGHTTADCRKPKIICFGCRKEGHMKRDCPNQGPGGGRYRSGGTPSQQPGRVPEFSGRCRGTRAHQQFGSLPALRVARRCSPVGFGRQHILARPVGRSTATASTSAAEMAEVPITYEELPEEHKKKFHEIKAVFEADLIGSFERTRKYGIRWKGFSPEGVLDEVDLSTPSEERTRALRQEVNYMVAHSLHRHSESLVNAFERIAVRVVQEIMKHQYSPSGPALGTHQGEIPFQTRPQLPFALAAPEPPGSPAYVVYKIGGDPGDYQFLQEPPKEIPHGYVCTYVPDCNNLARTNQIATGGISGADADKQAWLAKYATGTSHESSAPAANTVEQISTILRDQFGILPKRRTVGYSKPYPNDYDLIPLPPKYRLPDFSKFNGSEGSSSIEHVSRYLAQLGMISASDPLRVRKRTPDDAEELLAKISRNHDDWTTPEPTPTPILKKRGLIKLNDEDMREAKKSLKEKGNNSKEKHAYEVTTRGGVSTQDPLYPEGHPKRIEQDSQRIEPSAHSKKKKKKKHKNVVESSEPANDPNSISISDAETESGNEHDNDNDKNDTPDKEEVEEEPEKHAKNKKGDWSVTEGALDAHIERGGQHARDDTEVEEHLNSSSDAASSSHQHGGYAEPPRFSSAQELYYDYSMDYPPARNNDPRWG</sequence>
<comment type="caution">
    <text evidence="4">The sequence shown here is derived from an EMBL/GenBank/DDBJ whole genome shotgun (WGS) entry which is preliminary data.</text>
</comment>
<name>A0AAD8VR69_LOLMU</name>
<dbReference type="InterPro" id="IPR001878">
    <property type="entry name" value="Znf_CCHC"/>
</dbReference>
<gene>
    <name evidence="4" type="ORF">QYE76_019667</name>
</gene>
<protein>
    <recommendedName>
        <fullName evidence="3">CCHC-type domain-containing protein</fullName>
    </recommendedName>
</protein>
<feature type="compositionally biased region" description="Basic residues" evidence="2">
    <location>
        <begin position="819"/>
        <end position="829"/>
    </location>
</feature>
<dbReference type="Pfam" id="PF00098">
    <property type="entry name" value="zf-CCHC"/>
    <property type="match status" value="1"/>
</dbReference>
<feature type="region of interest" description="Disordered" evidence="2">
    <location>
        <begin position="272"/>
        <end position="295"/>
    </location>
</feature>
<keyword evidence="1" id="KW-0863">Zinc-finger</keyword>
<feature type="compositionally biased region" description="Basic and acidic residues" evidence="2">
    <location>
        <begin position="854"/>
        <end position="869"/>
    </location>
</feature>
<dbReference type="SMART" id="SM00343">
    <property type="entry name" value="ZnF_C2HC"/>
    <property type="match status" value="2"/>
</dbReference>
<dbReference type="InterPro" id="IPR036875">
    <property type="entry name" value="Znf_CCHC_sf"/>
</dbReference>
<proteinExistence type="predicted"/>
<dbReference type="PANTHER" id="PTHR34482:SF36">
    <property type="entry name" value="RETROTRANSPOSON GAG DOMAIN-CONTAINING PROTEIN"/>
    <property type="match status" value="1"/>
</dbReference>
<dbReference type="Gene3D" id="4.10.60.10">
    <property type="entry name" value="Zinc finger, CCHC-type"/>
    <property type="match status" value="1"/>
</dbReference>
<dbReference type="Pfam" id="PF03732">
    <property type="entry name" value="Retrotrans_gag"/>
    <property type="match status" value="1"/>
</dbReference>
<organism evidence="4 5">
    <name type="scientific">Lolium multiflorum</name>
    <name type="common">Italian ryegrass</name>
    <name type="synonym">Lolium perenne subsp. multiflorum</name>
    <dbReference type="NCBI Taxonomy" id="4521"/>
    <lineage>
        <taxon>Eukaryota</taxon>
        <taxon>Viridiplantae</taxon>
        <taxon>Streptophyta</taxon>
        <taxon>Embryophyta</taxon>
        <taxon>Tracheophyta</taxon>
        <taxon>Spermatophyta</taxon>
        <taxon>Magnoliopsida</taxon>
        <taxon>Liliopsida</taxon>
        <taxon>Poales</taxon>
        <taxon>Poaceae</taxon>
        <taxon>BOP clade</taxon>
        <taxon>Pooideae</taxon>
        <taxon>Poodae</taxon>
        <taxon>Poeae</taxon>
        <taxon>Poeae Chloroplast Group 2 (Poeae type)</taxon>
        <taxon>Loliodinae</taxon>
        <taxon>Loliinae</taxon>
        <taxon>Lolium</taxon>
    </lineage>
</organism>
<feature type="compositionally biased region" description="Basic and acidic residues" evidence="2">
    <location>
        <begin position="802"/>
        <end position="818"/>
    </location>
</feature>
<dbReference type="InterPro" id="IPR005162">
    <property type="entry name" value="Retrotrans_gag_dom"/>
</dbReference>
<keyword evidence="5" id="KW-1185">Reference proteome</keyword>
<reference evidence="4" key="1">
    <citation type="submission" date="2023-07" db="EMBL/GenBank/DDBJ databases">
        <title>A chromosome-level genome assembly of Lolium multiflorum.</title>
        <authorList>
            <person name="Chen Y."/>
            <person name="Copetti D."/>
            <person name="Kolliker R."/>
            <person name="Studer B."/>
        </authorList>
    </citation>
    <scope>NUCLEOTIDE SEQUENCE</scope>
    <source>
        <strain evidence="4">02402/16</strain>
        <tissue evidence="4">Leaf</tissue>
    </source>
</reference>
<feature type="region of interest" description="Disordered" evidence="2">
    <location>
        <begin position="340"/>
        <end position="363"/>
    </location>
</feature>
<dbReference type="PANTHER" id="PTHR34482">
    <property type="entry name" value="DNA DAMAGE-INDUCIBLE PROTEIN 1-LIKE"/>
    <property type="match status" value="1"/>
</dbReference>
<keyword evidence="1" id="KW-0479">Metal-binding</keyword>
<feature type="compositionally biased region" description="Basic and acidic residues" evidence="2">
    <location>
        <begin position="894"/>
        <end position="915"/>
    </location>
</feature>
<feature type="compositionally biased region" description="Basic and acidic residues" evidence="2">
    <location>
        <begin position="10"/>
        <end position="26"/>
    </location>
</feature>
<evidence type="ECO:0000313" key="5">
    <source>
        <dbReference type="Proteomes" id="UP001231189"/>
    </source>
</evidence>
<dbReference type="GO" id="GO:0008270">
    <property type="term" value="F:zinc ion binding"/>
    <property type="evidence" value="ECO:0007669"/>
    <property type="project" value="UniProtKB-KW"/>
</dbReference>
<evidence type="ECO:0000256" key="1">
    <source>
        <dbReference type="PROSITE-ProRule" id="PRU00047"/>
    </source>
</evidence>
<feature type="domain" description="CCHC-type" evidence="3">
    <location>
        <begin position="326"/>
        <end position="341"/>
    </location>
</feature>
<dbReference type="AlphaFoldDB" id="A0AAD8VR69"/>
<dbReference type="GO" id="GO:0003676">
    <property type="term" value="F:nucleic acid binding"/>
    <property type="evidence" value="ECO:0007669"/>
    <property type="project" value="InterPro"/>
</dbReference>
<dbReference type="PROSITE" id="PS50158">
    <property type="entry name" value="ZF_CCHC"/>
    <property type="match status" value="2"/>
</dbReference>
<evidence type="ECO:0000259" key="3">
    <source>
        <dbReference type="PROSITE" id="PS50158"/>
    </source>
</evidence>
<feature type="domain" description="CCHC-type" evidence="3">
    <location>
        <begin position="306"/>
        <end position="321"/>
    </location>
</feature>
<keyword evidence="1" id="KW-0862">Zinc</keyword>
<evidence type="ECO:0000256" key="2">
    <source>
        <dbReference type="SAM" id="MobiDB-lite"/>
    </source>
</evidence>
<feature type="compositionally biased region" description="Basic and acidic residues" evidence="2">
    <location>
        <begin position="876"/>
        <end position="886"/>
    </location>
</feature>
<accession>A0AAD8VR69</accession>
<dbReference type="Proteomes" id="UP001231189">
    <property type="component" value="Unassembled WGS sequence"/>
</dbReference>